<organism evidence="1 2">
    <name type="scientific">Henosepilachna vigintioctopunctata</name>
    <dbReference type="NCBI Taxonomy" id="420089"/>
    <lineage>
        <taxon>Eukaryota</taxon>
        <taxon>Metazoa</taxon>
        <taxon>Ecdysozoa</taxon>
        <taxon>Arthropoda</taxon>
        <taxon>Hexapoda</taxon>
        <taxon>Insecta</taxon>
        <taxon>Pterygota</taxon>
        <taxon>Neoptera</taxon>
        <taxon>Endopterygota</taxon>
        <taxon>Coleoptera</taxon>
        <taxon>Polyphaga</taxon>
        <taxon>Cucujiformia</taxon>
        <taxon>Coccinelloidea</taxon>
        <taxon>Coccinellidae</taxon>
        <taxon>Epilachninae</taxon>
        <taxon>Epilachnini</taxon>
        <taxon>Henosepilachna</taxon>
    </lineage>
</organism>
<evidence type="ECO:0000313" key="2">
    <source>
        <dbReference type="Proteomes" id="UP001431783"/>
    </source>
</evidence>
<keyword evidence="2" id="KW-1185">Reference proteome</keyword>
<sequence>MPYVTHLTPKVINILKPFNVQIAHQPQNQIRQLYTNLKSKIPIDKRSHLVYSIPCKNCDKVYIGRTAQRLQGILKGHKYAKTANTALNKHKQSEKHDFDYGRTRILTAERNLKSREMLDMIFIQMNIDNTVNNKTDIKGLSSIYTPLL</sequence>
<dbReference type="AlphaFoldDB" id="A0AAW1UCD6"/>
<name>A0AAW1UCD6_9CUCU</name>
<protein>
    <recommendedName>
        <fullName evidence="3">GIY-YIG domain-containing protein</fullName>
    </recommendedName>
</protein>
<gene>
    <name evidence="1" type="ORF">WA026_022871</name>
</gene>
<comment type="caution">
    <text evidence="1">The sequence shown here is derived from an EMBL/GenBank/DDBJ whole genome shotgun (WGS) entry which is preliminary data.</text>
</comment>
<evidence type="ECO:0008006" key="3">
    <source>
        <dbReference type="Google" id="ProtNLM"/>
    </source>
</evidence>
<dbReference type="Proteomes" id="UP001431783">
    <property type="component" value="Unassembled WGS sequence"/>
</dbReference>
<evidence type="ECO:0000313" key="1">
    <source>
        <dbReference type="EMBL" id="KAK9878610.1"/>
    </source>
</evidence>
<proteinExistence type="predicted"/>
<dbReference type="EMBL" id="JARQZJ010000051">
    <property type="protein sequence ID" value="KAK9878610.1"/>
    <property type="molecule type" value="Genomic_DNA"/>
</dbReference>
<reference evidence="1 2" key="1">
    <citation type="submission" date="2023-03" db="EMBL/GenBank/DDBJ databases">
        <title>Genome insight into feeding habits of ladybird beetles.</title>
        <authorList>
            <person name="Li H.-S."/>
            <person name="Huang Y.-H."/>
            <person name="Pang H."/>
        </authorList>
    </citation>
    <scope>NUCLEOTIDE SEQUENCE [LARGE SCALE GENOMIC DNA]</scope>
    <source>
        <strain evidence="1">SYSU_2023b</strain>
        <tissue evidence="1">Whole body</tissue>
    </source>
</reference>
<accession>A0AAW1UCD6</accession>